<keyword evidence="1" id="KW-0472">Membrane</keyword>
<name>A0ABS7GI36_9BACT</name>
<feature type="transmembrane region" description="Helical" evidence="1">
    <location>
        <begin position="352"/>
        <end position="370"/>
    </location>
</feature>
<keyword evidence="3" id="KW-1185">Reference proteome</keyword>
<organism evidence="2 3">
    <name type="scientific">Chitinophaga rhizophila</name>
    <dbReference type="NCBI Taxonomy" id="2866212"/>
    <lineage>
        <taxon>Bacteria</taxon>
        <taxon>Pseudomonadati</taxon>
        <taxon>Bacteroidota</taxon>
        <taxon>Chitinophagia</taxon>
        <taxon>Chitinophagales</taxon>
        <taxon>Chitinophagaceae</taxon>
        <taxon>Chitinophaga</taxon>
    </lineage>
</organism>
<protein>
    <recommendedName>
        <fullName evidence="4">Zinc finger domain-containing protein, LSD1 subclass</fullName>
    </recommendedName>
</protein>
<dbReference type="RefSeq" id="WP_220251448.1">
    <property type="nucleotide sequence ID" value="NZ_JAICCF010000003.1"/>
</dbReference>
<proteinExistence type="predicted"/>
<sequence>MDPISQAEQSASLNTTLQCTSCGATLHFAPGTNHLKCNYCGASNEIVREFHGPIVSVDYDGFIHKTNRDVQRTAKVVSCKNCGASTTLPAEVNSENCVFCTSPLVISEAQNRTVSQPHYILPFAITKQQAGTNFQNWMKQLWFAPSDLLQLVSGHANQLKGMYLPHWSYDADTTTGYDGQRGDYYYETQHYTETVNGRTEHRTRQVRRTSWHYVSGTVHNSFVDVLISASHSLPPKVAARLEPWHMQALEHYNEQYVSGFRSELYQVPPEDGLEQAKLVMRPVIERTICDDIGGDEQRISEYHADYYNLGLKYLLLPVWISAYRYNNKVYHFTVNASTGEVVGERPYSGTKIALLVLAILAVIIVIIFLANQQ</sequence>
<dbReference type="PANTHER" id="PTHR37826">
    <property type="entry name" value="FLOTILLIN BAND_7_5 DOMAIN PROTEIN"/>
    <property type="match status" value="1"/>
</dbReference>
<dbReference type="NCBIfam" id="TIGR01053">
    <property type="entry name" value="LSD1"/>
    <property type="match status" value="1"/>
</dbReference>
<accession>A0ABS7GI36</accession>
<comment type="caution">
    <text evidence="2">The sequence shown here is derived from an EMBL/GenBank/DDBJ whole genome shotgun (WGS) entry which is preliminary data.</text>
</comment>
<evidence type="ECO:0000313" key="2">
    <source>
        <dbReference type="EMBL" id="MBW8686128.1"/>
    </source>
</evidence>
<evidence type="ECO:0000313" key="3">
    <source>
        <dbReference type="Proteomes" id="UP000812961"/>
    </source>
</evidence>
<keyword evidence="1" id="KW-1133">Transmembrane helix</keyword>
<dbReference type="EMBL" id="JAICCF010000003">
    <property type="protein sequence ID" value="MBW8686128.1"/>
    <property type="molecule type" value="Genomic_DNA"/>
</dbReference>
<dbReference type="PANTHER" id="PTHR37826:SF3">
    <property type="entry name" value="J DOMAIN-CONTAINING PROTEIN"/>
    <property type="match status" value="1"/>
</dbReference>
<reference evidence="2 3" key="1">
    <citation type="submission" date="2021-08" db="EMBL/GenBank/DDBJ databases">
        <title>The genome sequence of Chitinophaga sp. B61.</title>
        <authorList>
            <person name="Zhang X."/>
        </authorList>
    </citation>
    <scope>NUCLEOTIDE SEQUENCE [LARGE SCALE GENOMIC DNA]</scope>
    <source>
        <strain evidence="2 3">B61</strain>
    </source>
</reference>
<evidence type="ECO:0000256" key="1">
    <source>
        <dbReference type="SAM" id="Phobius"/>
    </source>
</evidence>
<dbReference type="Proteomes" id="UP000812961">
    <property type="component" value="Unassembled WGS sequence"/>
</dbReference>
<evidence type="ECO:0008006" key="4">
    <source>
        <dbReference type="Google" id="ProtNLM"/>
    </source>
</evidence>
<gene>
    <name evidence="2" type="ORF">K1Y79_17440</name>
</gene>
<keyword evidence="1" id="KW-0812">Transmembrane</keyword>